<keyword evidence="1" id="KW-0004">4Fe-4S</keyword>
<evidence type="ECO:0000313" key="8">
    <source>
        <dbReference type="Proteomes" id="UP000070352"/>
    </source>
</evidence>
<dbReference type="NCBIfam" id="NF008369">
    <property type="entry name" value="PRK11168.1"/>
    <property type="match status" value="1"/>
</dbReference>
<name>A0A135L512_9BACI</name>
<dbReference type="InterPro" id="IPR017896">
    <property type="entry name" value="4Fe4S_Fe-S-bd"/>
</dbReference>
<reference evidence="7 8" key="1">
    <citation type="submission" date="2016-02" db="EMBL/GenBank/DDBJ databases">
        <title>Draft Genome for Tepidibacillus decaturensis nov. sp. Strain Z9, an Anaerobic, Moderately Thermophilic and Heterotrophic Bacterium from Deep Subsurface of the Illinois Basin, USA.</title>
        <authorList>
            <person name="Dong Y."/>
            <person name="Chang J.Y."/>
            <person name="Sanford R."/>
            <person name="Fouke B.W."/>
        </authorList>
    </citation>
    <scope>NUCLEOTIDE SEQUENCE [LARGE SCALE GENOMIC DNA]</scope>
    <source>
        <strain evidence="7 8">Z9</strain>
    </source>
</reference>
<dbReference type="Pfam" id="PF13183">
    <property type="entry name" value="Fer4_8"/>
    <property type="match status" value="1"/>
</dbReference>
<keyword evidence="2" id="KW-0479">Metal-binding</keyword>
<dbReference type="PANTHER" id="PTHR32479:SF19">
    <property type="entry name" value="ANAEROBIC GLYCEROL-3-PHOSPHATE DEHYDROGENASE SUBUNIT C"/>
    <property type="match status" value="1"/>
</dbReference>
<dbReference type="InterPro" id="IPR017753">
    <property type="entry name" value="G3P_DH_GlpC_su"/>
</dbReference>
<keyword evidence="3" id="KW-0677">Repeat</keyword>
<comment type="caution">
    <text evidence="7">The sequence shown here is derived from an EMBL/GenBank/DDBJ whole genome shotgun (WGS) entry which is preliminary data.</text>
</comment>
<dbReference type="Proteomes" id="UP000070352">
    <property type="component" value="Unassembled WGS sequence"/>
</dbReference>
<dbReference type="GO" id="GO:0009331">
    <property type="term" value="C:glycerol-3-phosphate dehydrogenase (FAD) complex"/>
    <property type="evidence" value="ECO:0007669"/>
    <property type="project" value="InterPro"/>
</dbReference>
<evidence type="ECO:0000256" key="3">
    <source>
        <dbReference type="ARBA" id="ARBA00022737"/>
    </source>
</evidence>
<evidence type="ECO:0000259" key="6">
    <source>
        <dbReference type="PROSITE" id="PS51379"/>
    </source>
</evidence>
<evidence type="ECO:0000256" key="1">
    <source>
        <dbReference type="ARBA" id="ARBA00022485"/>
    </source>
</evidence>
<dbReference type="InterPro" id="IPR017900">
    <property type="entry name" value="4Fe4S_Fe_S_CS"/>
</dbReference>
<dbReference type="STRING" id="1413211.U473_08580"/>
<dbReference type="AlphaFoldDB" id="A0A135L512"/>
<evidence type="ECO:0000256" key="5">
    <source>
        <dbReference type="ARBA" id="ARBA00023014"/>
    </source>
</evidence>
<dbReference type="NCBIfam" id="TIGR03379">
    <property type="entry name" value="glycerol3P_GlpC"/>
    <property type="match status" value="1"/>
</dbReference>
<dbReference type="GO" id="GO:0016491">
    <property type="term" value="F:oxidoreductase activity"/>
    <property type="evidence" value="ECO:0007669"/>
    <property type="project" value="UniProtKB-ARBA"/>
</dbReference>
<evidence type="ECO:0000256" key="4">
    <source>
        <dbReference type="ARBA" id="ARBA00023004"/>
    </source>
</evidence>
<dbReference type="GO" id="GO:0009061">
    <property type="term" value="P:anaerobic respiration"/>
    <property type="evidence" value="ECO:0007669"/>
    <property type="project" value="InterPro"/>
</dbReference>
<dbReference type="SUPFAM" id="SSF46548">
    <property type="entry name" value="alpha-helical ferredoxin"/>
    <property type="match status" value="1"/>
</dbReference>
<evidence type="ECO:0000256" key="2">
    <source>
        <dbReference type="ARBA" id="ARBA00022723"/>
    </source>
</evidence>
<dbReference type="GO" id="GO:0016020">
    <property type="term" value="C:membrane"/>
    <property type="evidence" value="ECO:0007669"/>
    <property type="project" value="InterPro"/>
</dbReference>
<dbReference type="PROSITE" id="PS00198">
    <property type="entry name" value="4FE4S_FER_1"/>
    <property type="match status" value="1"/>
</dbReference>
<dbReference type="PANTHER" id="PTHR32479">
    <property type="entry name" value="GLYCOLATE OXIDASE IRON-SULFUR SUBUNIT"/>
    <property type="match status" value="1"/>
</dbReference>
<keyword evidence="8" id="KW-1185">Reference proteome</keyword>
<dbReference type="EMBL" id="LSKU01000001">
    <property type="protein sequence ID" value="KXG44056.1"/>
    <property type="molecule type" value="Genomic_DNA"/>
</dbReference>
<dbReference type="Pfam" id="PF02754">
    <property type="entry name" value="CCG"/>
    <property type="match status" value="2"/>
</dbReference>
<dbReference type="OrthoDB" id="9794954at2"/>
<dbReference type="InterPro" id="IPR009051">
    <property type="entry name" value="Helical_ferredxn"/>
</dbReference>
<dbReference type="GO" id="GO:0046872">
    <property type="term" value="F:metal ion binding"/>
    <property type="evidence" value="ECO:0007669"/>
    <property type="project" value="UniProtKB-KW"/>
</dbReference>
<dbReference type="Gene3D" id="1.10.1060.10">
    <property type="entry name" value="Alpha-helical ferredoxin"/>
    <property type="match status" value="1"/>
</dbReference>
<dbReference type="RefSeq" id="WP_068725315.1">
    <property type="nucleotide sequence ID" value="NZ_LSKU01000001.1"/>
</dbReference>
<feature type="domain" description="4Fe-4S ferredoxin-type" evidence="6">
    <location>
        <begin position="47"/>
        <end position="79"/>
    </location>
</feature>
<accession>A0A135L512</accession>
<keyword evidence="5" id="KW-0411">Iron-sulfur</keyword>
<dbReference type="PROSITE" id="PS51379">
    <property type="entry name" value="4FE4S_FER_2"/>
    <property type="match status" value="2"/>
</dbReference>
<gene>
    <name evidence="7" type="ORF">U473_08580</name>
</gene>
<evidence type="ECO:0000313" key="7">
    <source>
        <dbReference type="EMBL" id="KXG44056.1"/>
    </source>
</evidence>
<organism evidence="7 8">
    <name type="scientific">Tepidibacillus decaturensis</name>
    <dbReference type="NCBI Taxonomy" id="1413211"/>
    <lineage>
        <taxon>Bacteria</taxon>
        <taxon>Bacillati</taxon>
        <taxon>Bacillota</taxon>
        <taxon>Bacilli</taxon>
        <taxon>Bacillales</taxon>
        <taxon>Bacillaceae</taxon>
        <taxon>Tepidibacillus</taxon>
    </lineage>
</organism>
<keyword evidence="4" id="KW-0408">Iron</keyword>
<sequence>MINLLETSYDQCLKCNACVVSCPVSNATLDFGGPKHLGPELKRLMENQELIDDPRIELCTLCGNCDISCPENVHVTTLTAQVKAIHAEMLGTKFRDKILSRAELVGKVASTFAPITNTVMEIKPVRKIMQRIMGIHAERKFPKYTFNNFNRRYKKKTAKTKRKVAYFVGCYATYNAPEVAEAFVEVMAYNGIEVANPDQHCCGIPMLANGQMDQMMKNATFNVNSLLEYTRQGYDVVLTCTSCTLALKKEYVSILNIPGAEELAEHVYDADEYLRMLHEQGEMNTNLAPMNVKAGYYAPCHMKSQGIGNPAMDVLELIPNYQIQDLAAGCCGQCGTFGFKEEKFDLSLKIGIQMKEAVEELNADYTVTECGMCKNQLDQLTDKKVLHPMQILSESYNNANNTKKRHA</sequence>
<dbReference type="GO" id="GO:0051539">
    <property type="term" value="F:4 iron, 4 sulfur cluster binding"/>
    <property type="evidence" value="ECO:0007669"/>
    <property type="project" value="UniProtKB-KW"/>
</dbReference>
<proteinExistence type="predicted"/>
<protein>
    <submittedName>
        <fullName evidence="7">Glycerol-3-phosphate dehydrogenase, anaerobic, C subunit</fullName>
    </submittedName>
</protein>
<feature type="domain" description="4Fe-4S ferredoxin-type" evidence="6">
    <location>
        <begin position="3"/>
        <end position="32"/>
    </location>
</feature>
<dbReference type="InterPro" id="IPR004017">
    <property type="entry name" value="Cys_rich_dom"/>
</dbReference>